<keyword evidence="4" id="KW-0479">Metal-binding</keyword>
<dbReference type="GO" id="GO:0046872">
    <property type="term" value="F:metal ion binding"/>
    <property type="evidence" value="ECO:0007669"/>
    <property type="project" value="UniProtKB-KW"/>
</dbReference>
<dbReference type="SMART" id="SM00028">
    <property type="entry name" value="TPR"/>
    <property type="match status" value="2"/>
</dbReference>
<evidence type="ECO:0000256" key="9">
    <source>
        <dbReference type="PIRSR" id="PIRSR033096-1"/>
    </source>
</evidence>
<dbReference type="InterPro" id="IPR006186">
    <property type="entry name" value="Ser/Thr-sp_prot-phosphatase"/>
</dbReference>
<dbReference type="Gene3D" id="3.60.21.10">
    <property type="match status" value="1"/>
</dbReference>
<sequence>MSATITDDIVKTVLDTIEENKKYETDEEKSHLIKCEANQFFKDQVYDVAADLYSIAIELHPTAMLYGNRAQAYLKKELYGAALEDADNAISMDPSYVKGFYRRATANMALGRFRKALADYQAVVKVVPNDIDAKSKFEECQKIVRRQNFLLAISTDHDKKTVAETLDINAIAIEDSYEGPHLEEKITREFMMDLIQKFKDQKKLHKKYAFKMLLDFYNYVKELPTMVEITVAAGKKFTICGDIHGQFYDLCNIFEINGFPSETNPYLFNGDFVDRGSFSVETIFTMMGFKLLYPNHFFMSRGNHESDVMNKMYGFEGEVKAKYTQQMSDMFTETFCWLPLCHVINQKIFESSETSNRFWTDSGASRASSGVVTPSEATRSVVTSSETSNRFWMDSEASESVVCHGGLFKEDGVTLEDIRKTDRNRQPPDEGIMCDLLWSDPQPINGRSPSKRGVGCQFGPDVTSKWCEMNGIEYVVRSHEVKPEGYEMHHNGQCYTVFSAPNYCDQMNNKGAFITITGDNLSPRFTPFDAVPHPKLPPMAYANSLFGFN</sequence>
<organism evidence="12 13">
    <name type="scientific">Caenorhabditis remanei</name>
    <name type="common">Caenorhabditis vulgaris</name>
    <dbReference type="NCBI Taxonomy" id="31234"/>
    <lineage>
        <taxon>Eukaryota</taxon>
        <taxon>Metazoa</taxon>
        <taxon>Ecdysozoa</taxon>
        <taxon>Nematoda</taxon>
        <taxon>Chromadorea</taxon>
        <taxon>Rhabditida</taxon>
        <taxon>Rhabditina</taxon>
        <taxon>Rhabditomorpha</taxon>
        <taxon>Rhabditoidea</taxon>
        <taxon>Rhabditidae</taxon>
        <taxon>Peloderinae</taxon>
        <taxon>Caenorhabditis</taxon>
    </lineage>
</organism>
<comment type="similarity">
    <text evidence="2">Belongs to the PPP phosphatase family. PP-5 (PP-T) subfamily.</text>
</comment>
<dbReference type="InterPro" id="IPR029052">
    <property type="entry name" value="Metallo-depent_PP-like"/>
</dbReference>
<dbReference type="GO" id="GO:0004722">
    <property type="term" value="F:protein serine/threonine phosphatase activity"/>
    <property type="evidence" value="ECO:0007669"/>
    <property type="project" value="UniProtKB-EC"/>
</dbReference>
<dbReference type="AlphaFoldDB" id="A0A6A5GJU9"/>
<dbReference type="KEGG" id="crq:GCK72_021561"/>
<evidence type="ECO:0000256" key="10">
    <source>
        <dbReference type="PROSITE-ProRule" id="PRU00339"/>
    </source>
</evidence>
<dbReference type="Gene3D" id="1.25.40.10">
    <property type="entry name" value="Tetratricopeptide repeat domain"/>
    <property type="match status" value="1"/>
</dbReference>
<dbReference type="PANTHER" id="PTHR45668:SF5">
    <property type="entry name" value="SERINE_THREONINE-PROTEIN PHOSPHATASE 5"/>
    <property type="match status" value="1"/>
</dbReference>
<dbReference type="SUPFAM" id="SSF56300">
    <property type="entry name" value="Metallo-dependent phosphatases"/>
    <property type="match status" value="1"/>
</dbReference>
<dbReference type="PANTHER" id="PTHR45668">
    <property type="entry name" value="SERINE/THREONINE-PROTEIN PHOSPHATASE 5-RELATED"/>
    <property type="match status" value="1"/>
</dbReference>
<dbReference type="PROSITE" id="PS50005">
    <property type="entry name" value="TPR"/>
    <property type="match status" value="2"/>
</dbReference>
<dbReference type="EMBL" id="WUAV01000005">
    <property type="protein sequence ID" value="KAF1754994.1"/>
    <property type="molecule type" value="Genomic_DNA"/>
</dbReference>
<dbReference type="Pfam" id="PF00149">
    <property type="entry name" value="Metallophos"/>
    <property type="match status" value="2"/>
</dbReference>
<evidence type="ECO:0000256" key="2">
    <source>
        <dbReference type="ARBA" id="ARBA00008786"/>
    </source>
</evidence>
<feature type="active site" description="Proton donor/acceptor" evidence="9">
    <location>
        <position position="304"/>
    </location>
</feature>
<dbReference type="InterPro" id="IPR013235">
    <property type="entry name" value="PPP_dom"/>
</dbReference>
<dbReference type="PIRSF" id="PIRSF033096">
    <property type="entry name" value="PPPtase_5"/>
    <property type="match status" value="1"/>
</dbReference>
<accession>A0A6A5GJU9</accession>
<name>A0A6A5GJU9_CAERE</name>
<evidence type="ECO:0000256" key="3">
    <source>
        <dbReference type="ARBA" id="ARBA00013081"/>
    </source>
</evidence>
<dbReference type="InterPro" id="IPR004843">
    <property type="entry name" value="Calcineurin-like_PHP"/>
</dbReference>
<evidence type="ECO:0000256" key="1">
    <source>
        <dbReference type="ARBA" id="ARBA00001936"/>
    </source>
</evidence>
<dbReference type="InterPro" id="IPR019734">
    <property type="entry name" value="TPR_rpt"/>
</dbReference>
<comment type="caution">
    <text evidence="12">The sequence shown here is derived from an EMBL/GenBank/DDBJ whole genome shotgun (WGS) entry which is preliminary data.</text>
</comment>
<dbReference type="GeneID" id="9827649"/>
<gene>
    <name evidence="12" type="ORF">GCK72_021561</name>
</gene>
<dbReference type="Pfam" id="PF08321">
    <property type="entry name" value="PPP5"/>
    <property type="match status" value="1"/>
</dbReference>
<evidence type="ECO:0000256" key="6">
    <source>
        <dbReference type="ARBA" id="ARBA00022801"/>
    </source>
</evidence>
<evidence type="ECO:0000313" key="13">
    <source>
        <dbReference type="Proteomes" id="UP000483820"/>
    </source>
</evidence>
<keyword evidence="5" id="KW-0677">Repeat</keyword>
<feature type="repeat" description="TPR" evidence="10">
    <location>
        <begin position="97"/>
        <end position="130"/>
    </location>
</feature>
<dbReference type="CTD" id="9827649"/>
<comment type="cofactor">
    <cofactor evidence="1">
        <name>Mn(2+)</name>
        <dbReference type="ChEBI" id="CHEBI:29035"/>
    </cofactor>
</comment>
<dbReference type="InterPro" id="IPR041753">
    <property type="entry name" value="PP5_C"/>
</dbReference>
<keyword evidence="8" id="KW-0464">Manganese</keyword>
<dbReference type="RefSeq" id="XP_053583265.1">
    <property type="nucleotide sequence ID" value="XM_053734352.1"/>
</dbReference>
<keyword evidence="6" id="KW-0378">Hydrolase</keyword>
<dbReference type="SUPFAM" id="SSF48452">
    <property type="entry name" value="TPR-like"/>
    <property type="match status" value="1"/>
</dbReference>
<evidence type="ECO:0000313" key="12">
    <source>
        <dbReference type="EMBL" id="KAF1754994.1"/>
    </source>
</evidence>
<keyword evidence="7 10" id="KW-0802">TPR repeat</keyword>
<dbReference type="PRINTS" id="PR00114">
    <property type="entry name" value="STPHPHTASE"/>
</dbReference>
<dbReference type="EC" id="3.1.3.16" evidence="3"/>
<feature type="domain" description="Serine/threonine specific protein phosphatases" evidence="11">
    <location>
        <begin position="204"/>
        <end position="532"/>
    </location>
</feature>
<feature type="repeat" description="TPR" evidence="10">
    <location>
        <begin position="63"/>
        <end position="96"/>
    </location>
</feature>
<dbReference type="Proteomes" id="UP000483820">
    <property type="component" value="Chromosome V"/>
</dbReference>
<evidence type="ECO:0000256" key="4">
    <source>
        <dbReference type="ARBA" id="ARBA00022723"/>
    </source>
</evidence>
<dbReference type="SMART" id="SM00156">
    <property type="entry name" value="PP2Ac"/>
    <property type="match status" value="1"/>
</dbReference>
<dbReference type="InterPro" id="IPR051134">
    <property type="entry name" value="PPP_phosphatase"/>
</dbReference>
<evidence type="ECO:0000256" key="5">
    <source>
        <dbReference type="ARBA" id="ARBA00022737"/>
    </source>
</evidence>
<dbReference type="CDD" id="cd07417">
    <property type="entry name" value="MPP_PP5_C"/>
    <property type="match status" value="1"/>
</dbReference>
<evidence type="ECO:0000256" key="8">
    <source>
        <dbReference type="ARBA" id="ARBA00023211"/>
    </source>
</evidence>
<reference evidence="12 13" key="1">
    <citation type="submission" date="2019-12" db="EMBL/GenBank/DDBJ databases">
        <title>Chromosome-level assembly of the Caenorhabditis remanei genome.</title>
        <authorList>
            <person name="Teterina A.A."/>
            <person name="Willis J.H."/>
            <person name="Phillips P.C."/>
        </authorList>
    </citation>
    <scope>NUCLEOTIDE SEQUENCE [LARGE SCALE GENOMIC DNA]</scope>
    <source>
        <strain evidence="12 13">PX506</strain>
        <tissue evidence="12">Whole organism</tissue>
    </source>
</reference>
<evidence type="ECO:0000256" key="7">
    <source>
        <dbReference type="ARBA" id="ARBA00022803"/>
    </source>
</evidence>
<evidence type="ECO:0000259" key="11">
    <source>
        <dbReference type="SMART" id="SM00156"/>
    </source>
</evidence>
<dbReference type="InterPro" id="IPR011990">
    <property type="entry name" value="TPR-like_helical_dom_sf"/>
</dbReference>
<protein>
    <recommendedName>
        <fullName evidence="3">protein-serine/threonine phosphatase</fullName>
        <ecNumber evidence="3">3.1.3.16</ecNumber>
    </recommendedName>
</protein>
<proteinExistence type="inferred from homology"/>